<dbReference type="CDD" id="cd14014">
    <property type="entry name" value="STKc_PknB_like"/>
    <property type="match status" value="1"/>
</dbReference>
<dbReference type="STRING" id="1121130.GCA_000519105_00138"/>
<gene>
    <name evidence="3" type="ORF">DWW18_02735</name>
    <name evidence="4" type="ORF">DWZ68_00185</name>
</gene>
<dbReference type="PANTHER" id="PTHR24347">
    <property type="entry name" value="SERINE/THREONINE-PROTEIN KINASE"/>
    <property type="match status" value="1"/>
</dbReference>
<feature type="transmembrane region" description="Helical" evidence="1">
    <location>
        <begin position="254"/>
        <end position="274"/>
    </location>
</feature>
<dbReference type="RefSeq" id="WP_118258638.1">
    <property type="nucleotide sequence ID" value="NZ_CABJDM010000001.1"/>
</dbReference>
<proteinExistence type="predicted"/>
<keyword evidence="1" id="KW-0812">Transmembrane</keyword>
<keyword evidence="3" id="KW-0418">Kinase</keyword>
<keyword evidence="1" id="KW-0472">Membrane</keyword>
<dbReference type="AlphaFoldDB" id="A0A412X691"/>
<keyword evidence="3" id="KW-0723">Serine/threonine-protein kinase</keyword>
<reference evidence="5 6" key="1">
    <citation type="submission" date="2018-08" db="EMBL/GenBank/DDBJ databases">
        <title>A genome reference for cultivated species of the human gut microbiota.</title>
        <authorList>
            <person name="Zou Y."/>
            <person name="Xue W."/>
            <person name="Luo G."/>
        </authorList>
    </citation>
    <scope>NUCLEOTIDE SEQUENCE [LARGE SCALE GENOMIC DNA]</scope>
    <source>
        <strain evidence="3 5">AF14-49</strain>
        <strain evidence="4 6">AF34-33</strain>
    </source>
</reference>
<evidence type="ECO:0000313" key="6">
    <source>
        <dbReference type="Proteomes" id="UP000286038"/>
    </source>
</evidence>
<protein>
    <submittedName>
        <fullName evidence="3">Serine/threonine protein kinase</fullName>
    </submittedName>
</protein>
<dbReference type="SUPFAM" id="SSF56112">
    <property type="entry name" value="Protein kinase-like (PK-like)"/>
    <property type="match status" value="1"/>
</dbReference>
<keyword evidence="1" id="KW-1133">Transmembrane helix</keyword>
<dbReference type="PROSITE" id="PS50011">
    <property type="entry name" value="PROTEIN_KINASE_DOM"/>
    <property type="match status" value="1"/>
</dbReference>
<keyword evidence="3" id="KW-0808">Transferase</keyword>
<evidence type="ECO:0000256" key="1">
    <source>
        <dbReference type="SAM" id="Phobius"/>
    </source>
</evidence>
<evidence type="ECO:0000313" key="4">
    <source>
        <dbReference type="EMBL" id="RHM47435.1"/>
    </source>
</evidence>
<feature type="domain" description="Protein kinase" evidence="2">
    <location>
        <begin position="1"/>
        <end position="377"/>
    </location>
</feature>
<sequence>MNEETLSSGFFGEDITLDIYTDLKEFYTPANGFSRLHLCRRYGKLHILKSLQPFYSSQEFYKQLLLKEFNIGYQLDHPNIRHTLGWEKNDLLGNYIVLEYIDGIPLTTFIEQGKLTQALAYKFITEICNALQYIHSKQLIHKDLKPNNILITHNGNNVKLIDFGLADCDDYEILKIPAGTEKYLAPEQLNPNATLDCRTDIYSLGIIIEELSIILKDRKLASIAQKCTCQDPNLRFNNTSEIVESLKSKSFRTIYKYAVFILVSFAVTFLYLQYPFAGNKSPDKNTITQVYSNFSTSSTYHHTLLQEKNRLHRNITRYSENRQELVQDSLLMYQALQKALNTDFPEANQRKTPVYKRLLSSIQLDVKREVRNIREKL</sequence>
<name>A0A412X691_9BACT</name>
<accession>A0A412X691</accession>
<evidence type="ECO:0000313" key="3">
    <source>
        <dbReference type="EMBL" id="RGV36345.1"/>
    </source>
</evidence>
<dbReference type="InterPro" id="IPR000719">
    <property type="entry name" value="Prot_kinase_dom"/>
</dbReference>
<dbReference type="EMBL" id="QRZA01000002">
    <property type="protein sequence ID" value="RGV36345.1"/>
    <property type="molecule type" value="Genomic_DNA"/>
</dbReference>
<evidence type="ECO:0000313" key="5">
    <source>
        <dbReference type="Proteomes" id="UP000283589"/>
    </source>
</evidence>
<dbReference type="SMART" id="SM00220">
    <property type="entry name" value="S_TKc"/>
    <property type="match status" value="1"/>
</dbReference>
<dbReference type="EMBL" id="QRPV01000001">
    <property type="protein sequence ID" value="RHM47435.1"/>
    <property type="molecule type" value="Genomic_DNA"/>
</dbReference>
<dbReference type="Gene3D" id="1.10.510.10">
    <property type="entry name" value="Transferase(Phosphotransferase) domain 1"/>
    <property type="match status" value="1"/>
</dbReference>
<dbReference type="Proteomes" id="UP000286038">
    <property type="component" value="Unassembled WGS sequence"/>
</dbReference>
<dbReference type="Proteomes" id="UP000283589">
    <property type="component" value="Unassembled WGS sequence"/>
</dbReference>
<dbReference type="InterPro" id="IPR008271">
    <property type="entry name" value="Ser/Thr_kinase_AS"/>
</dbReference>
<dbReference type="InterPro" id="IPR011009">
    <property type="entry name" value="Kinase-like_dom_sf"/>
</dbReference>
<dbReference type="GO" id="GO:0004674">
    <property type="term" value="F:protein serine/threonine kinase activity"/>
    <property type="evidence" value="ECO:0007669"/>
    <property type="project" value="UniProtKB-KW"/>
</dbReference>
<comment type="caution">
    <text evidence="3">The sequence shown here is derived from an EMBL/GenBank/DDBJ whole genome shotgun (WGS) entry which is preliminary data.</text>
</comment>
<evidence type="ECO:0000259" key="2">
    <source>
        <dbReference type="PROSITE" id="PS50011"/>
    </source>
</evidence>
<dbReference type="PROSITE" id="PS00108">
    <property type="entry name" value="PROTEIN_KINASE_ST"/>
    <property type="match status" value="1"/>
</dbReference>
<dbReference type="GO" id="GO:0005524">
    <property type="term" value="F:ATP binding"/>
    <property type="evidence" value="ECO:0007669"/>
    <property type="project" value="InterPro"/>
</dbReference>
<organism evidence="3 5">
    <name type="scientific">Butyricimonas virosa</name>
    <dbReference type="NCBI Taxonomy" id="544645"/>
    <lineage>
        <taxon>Bacteria</taxon>
        <taxon>Pseudomonadati</taxon>
        <taxon>Bacteroidota</taxon>
        <taxon>Bacteroidia</taxon>
        <taxon>Bacteroidales</taxon>
        <taxon>Odoribacteraceae</taxon>
        <taxon>Butyricimonas</taxon>
    </lineage>
</organism>
<dbReference type="Pfam" id="PF00069">
    <property type="entry name" value="Pkinase"/>
    <property type="match status" value="1"/>
</dbReference>